<dbReference type="PANTHER" id="PTHR43390">
    <property type="entry name" value="SIGNAL PEPTIDASE I"/>
    <property type="match status" value="1"/>
</dbReference>
<accession>A0A3S2Y542</accession>
<dbReference type="PRINTS" id="PR00727">
    <property type="entry name" value="LEADERPTASE"/>
</dbReference>
<evidence type="ECO:0000256" key="2">
    <source>
        <dbReference type="ARBA" id="ARBA00009370"/>
    </source>
</evidence>
<dbReference type="Proteomes" id="UP000287447">
    <property type="component" value="Unassembled WGS sequence"/>
</dbReference>
<comment type="similarity">
    <text evidence="2 7">Belongs to the peptidase S26 family.</text>
</comment>
<comment type="caution">
    <text evidence="9">The sequence shown here is derived from an EMBL/GenBank/DDBJ whole genome shotgun (WGS) entry which is preliminary data.</text>
</comment>
<keyword evidence="10" id="KW-1185">Reference proteome</keyword>
<keyword evidence="7" id="KW-1133">Transmembrane helix</keyword>
<keyword evidence="7" id="KW-0812">Transmembrane</keyword>
<dbReference type="InterPro" id="IPR019757">
    <property type="entry name" value="Pept_S26A_signal_pept_1_Lys-AS"/>
</dbReference>
<dbReference type="InterPro" id="IPR019533">
    <property type="entry name" value="Peptidase_S26"/>
</dbReference>
<dbReference type="PROSITE" id="PS00761">
    <property type="entry name" value="SPASE_I_3"/>
    <property type="match status" value="1"/>
</dbReference>
<feature type="active site" evidence="6">
    <location>
        <position position="303"/>
    </location>
</feature>
<keyword evidence="5 7" id="KW-0378">Hydrolase</keyword>
<proteinExistence type="inferred from homology"/>
<keyword evidence="7" id="KW-0645">Protease</keyword>
<feature type="active site" evidence="6">
    <location>
        <position position="260"/>
    </location>
</feature>
<feature type="transmembrane region" description="Helical" evidence="7">
    <location>
        <begin position="198"/>
        <end position="215"/>
    </location>
</feature>
<dbReference type="SUPFAM" id="SSF51306">
    <property type="entry name" value="LexA/Signal peptidase"/>
    <property type="match status" value="1"/>
</dbReference>
<evidence type="ECO:0000256" key="3">
    <source>
        <dbReference type="ARBA" id="ARBA00013208"/>
    </source>
</evidence>
<evidence type="ECO:0000313" key="9">
    <source>
        <dbReference type="EMBL" id="RVU38781.1"/>
    </source>
</evidence>
<feature type="transmembrane region" description="Helical" evidence="7">
    <location>
        <begin position="227"/>
        <end position="249"/>
    </location>
</feature>
<comment type="caution">
    <text evidence="7">Lacks conserved residue(s) required for the propagation of feature annotation.</text>
</comment>
<dbReference type="GO" id="GO:0009003">
    <property type="term" value="F:signal peptidase activity"/>
    <property type="evidence" value="ECO:0007669"/>
    <property type="project" value="UniProtKB-EC"/>
</dbReference>
<dbReference type="InterPro" id="IPR000223">
    <property type="entry name" value="Pept_S26A_signal_pept_1"/>
</dbReference>
<evidence type="ECO:0000259" key="8">
    <source>
        <dbReference type="Pfam" id="PF10502"/>
    </source>
</evidence>
<feature type="domain" description="Peptidase S26" evidence="8">
    <location>
        <begin position="249"/>
        <end position="423"/>
    </location>
</feature>
<dbReference type="PANTHER" id="PTHR43390:SF1">
    <property type="entry name" value="CHLOROPLAST PROCESSING PEPTIDASE"/>
    <property type="match status" value="1"/>
</dbReference>
<feature type="transmembrane region" description="Helical" evidence="7">
    <location>
        <begin position="126"/>
        <end position="149"/>
    </location>
</feature>
<feature type="transmembrane region" description="Helical" evidence="7">
    <location>
        <begin position="88"/>
        <end position="106"/>
    </location>
</feature>
<evidence type="ECO:0000256" key="6">
    <source>
        <dbReference type="PIRSR" id="PIRSR600223-1"/>
    </source>
</evidence>
<evidence type="ECO:0000256" key="5">
    <source>
        <dbReference type="ARBA" id="ARBA00022801"/>
    </source>
</evidence>
<sequence length="443" mass="49396">MRVTYWPPTTRSRAHGIQSPGPLYSEKDFGVAAHRPSVFLFEVLKAIPSFAKTHFLAWFNPRALSSANRESSNRGSAKQIEPMPGLRFLIANLVVLSALEMIVLGHTPAFELPPTFLPLSKFLDPLPLSTFATFALATALWMLVPYCFLKLAGRSVTVSTLFRVLCYGSALVTGATVVIFYLPLLLLPREEFANLQPHLVWPLIAIGLFSYYWTARQLKFEGSNGGFAIYLGVFAATGLLSALQATPVWPIETYNNAAGSMLPTLRAGENVVANKWAYLWRPPKRGEIGAFRGPTDPHNIYLKRVIGIPGDTVQFIRGILHINGVPTERIRLPDFVMHPNTQAERRVRQYRESLPSTEQGGTNTLIRPMHRILKIYEGNGPLDNTPVYSVPDGHYFVLGDNRDNSLDSRVMNSIGFVSESHFLAPIYRRLLPPTNLDIPISIE</sequence>
<comment type="catalytic activity">
    <reaction evidence="1 7">
        <text>Cleavage of hydrophobic, N-terminal signal or leader sequences from secreted and periplasmic proteins.</text>
        <dbReference type="EC" id="3.4.21.89"/>
    </reaction>
</comment>
<gene>
    <name evidence="9" type="primary">lepB</name>
    <name evidence="9" type="ORF">EOI86_05795</name>
</gene>
<dbReference type="GO" id="GO:0004252">
    <property type="term" value="F:serine-type endopeptidase activity"/>
    <property type="evidence" value="ECO:0007669"/>
    <property type="project" value="InterPro"/>
</dbReference>
<comment type="subcellular location">
    <subcellularLocation>
        <location evidence="7">Membrane</location>
        <topology evidence="7">Single-pass type II membrane protein</topology>
    </subcellularLocation>
</comment>
<organism evidence="9 10">
    <name type="scientific">Hwanghaeella grinnelliae</name>
    <dbReference type="NCBI Taxonomy" id="2500179"/>
    <lineage>
        <taxon>Bacteria</taxon>
        <taxon>Pseudomonadati</taxon>
        <taxon>Pseudomonadota</taxon>
        <taxon>Alphaproteobacteria</taxon>
        <taxon>Rhodospirillales</taxon>
        <taxon>Rhodospirillaceae</taxon>
        <taxon>Hwanghaeella</taxon>
    </lineage>
</organism>
<dbReference type="CDD" id="cd06530">
    <property type="entry name" value="S26_SPase_I"/>
    <property type="match status" value="1"/>
</dbReference>
<reference evidence="10" key="1">
    <citation type="submission" date="2019-01" db="EMBL/GenBank/DDBJ databases">
        <title>Gri0909 isolated from a small marine red alga.</title>
        <authorList>
            <person name="Kim J."/>
            <person name="Jeong S.E."/>
            <person name="Jeon C.O."/>
        </authorList>
    </citation>
    <scope>NUCLEOTIDE SEQUENCE [LARGE SCALE GENOMIC DNA]</scope>
    <source>
        <strain evidence="10">Gri0909</strain>
    </source>
</reference>
<dbReference type="NCBIfam" id="TIGR02227">
    <property type="entry name" value="sigpep_I_bact"/>
    <property type="match status" value="1"/>
</dbReference>
<dbReference type="Gene3D" id="2.10.109.10">
    <property type="entry name" value="Umud Fragment, subunit A"/>
    <property type="match status" value="1"/>
</dbReference>
<dbReference type="AlphaFoldDB" id="A0A3S2Y542"/>
<evidence type="ECO:0000256" key="4">
    <source>
        <dbReference type="ARBA" id="ARBA00019232"/>
    </source>
</evidence>
<evidence type="ECO:0000313" key="10">
    <source>
        <dbReference type="Proteomes" id="UP000287447"/>
    </source>
</evidence>
<dbReference type="EMBL" id="SADE01000001">
    <property type="protein sequence ID" value="RVU38781.1"/>
    <property type="molecule type" value="Genomic_DNA"/>
</dbReference>
<dbReference type="PROSITE" id="PS00760">
    <property type="entry name" value="SPASE_I_2"/>
    <property type="match status" value="1"/>
</dbReference>
<evidence type="ECO:0000256" key="1">
    <source>
        <dbReference type="ARBA" id="ARBA00000677"/>
    </source>
</evidence>
<dbReference type="InterPro" id="IPR019758">
    <property type="entry name" value="Pept_S26A_signal_pept_1_CS"/>
</dbReference>
<protein>
    <recommendedName>
        <fullName evidence="4 7">Signal peptidase I</fullName>
        <ecNumber evidence="3 7">3.4.21.89</ecNumber>
    </recommendedName>
</protein>
<evidence type="ECO:0000256" key="7">
    <source>
        <dbReference type="RuleBase" id="RU362042"/>
    </source>
</evidence>
<keyword evidence="7" id="KW-0472">Membrane</keyword>
<dbReference type="GO" id="GO:0016020">
    <property type="term" value="C:membrane"/>
    <property type="evidence" value="ECO:0007669"/>
    <property type="project" value="UniProtKB-SubCell"/>
</dbReference>
<dbReference type="GO" id="GO:0006465">
    <property type="term" value="P:signal peptide processing"/>
    <property type="evidence" value="ECO:0007669"/>
    <property type="project" value="InterPro"/>
</dbReference>
<dbReference type="InterPro" id="IPR036286">
    <property type="entry name" value="LexA/Signal_pep-like_sf"/>
</dbReference>
<feature type="transmembrane region" description="Helical" evidence="7">
    <location>
        <begin position="161"/>
        <end position="186"/>
    </location>
</feature>
<dbReference type="Pfam" id="PF10502">
    <property type="entry name" value="Peptidase_S26"/>
    <property type="match status" value="1"/>
</dbReference>
<name>A0A3S2Y542_9PROT</name>
<dbReference type="EC" id="3.4.21.89" evidence="3 7"/>